<dbReference type="SUPFAM" id="SSF51419">
    <property type="entry name" value="PLP-binding barrel"/>
    <property type="match status" value="1"/>
</dbReference>
<keyword evidence="1 2" id="KW-0663">Pyridoxal phosphate</keyword>
<protein>
    <recommendedName>
        <fullName evidence="2">Pyridoxal phosphate homeostasis protein</fullName>
        <shortName evidence="2">PLP homeostasis protein</shortName>
    </recommendedName>
</protein>
<comment type="similarity">
    <text evidence="2 4">Belongs to the pyridoxal phosphate-binding protein YggS/PROSC family.</text>
</comment>
<feature type="modified residue" description="N6-(pyridoxal phosphate)lysine" evidence="2 3">
    <location>
        <position position="35"/>
    </location>
</feature>
<evidence type="ECO:0000313" key="7">
    <source>
        <dbReference type="Proteomes" id="UP000258927"/>
    </source>
</evidence>
<dbReference type="GO" id="GO:0030170">
    <property type="term" value="F:pyridoxal phosphate binding"/>
    <property type="evidence" value="ECO:0007669"/>
    <property type="project" value="UniProtKB-UniRule"/>
</dbReference>
<organism evidence="6 7">
    <name type="scientific">Maritalea myrionectae</name>
    <dbReference type="NCBI Taxonomy" id="454601"/>
    <lineage>
        <taxon>Bacteria</taxon>
        <taxon>Pseudomonadati</taxon>
        <taxon>Pseudomonadota</taxon>
        <taxon>Alphaproteobacteria</taxon>
        <taxon>Hyphomicrobiales</taxon>
        <taxon>Devosiaceae</taxon>
        <taxon>Maritalea</taxon>
    </lineage>
</organism>
<gene>
    <name evidence="6" type="ORF">MXMO3_00306</name>
</gene>
<sequence>MGAKELDEVRSNMARAATRFDGAEREAPQLIAVSKTYGAEEILPILEAGQRDFGENRVQEAQSKWPTLREQFPDLTLHLIGPLQTNKTKEAVALFDVIHSLDREKLARYLKKEMEALGKSIPLFVQVNIGEEEQKSGIAPDQTIEFVRYCQQDLGLDIQGLMAIPPVGEPPAPFFARLVELGKDAGLAKFSMGMSADYETAIEMGASYVRVGSAIFGARDYT</sequence>
<dbReference type="HAMAP" id="MF_02087">
    <property type="entry name" value="PLP_homeostasis"/>
    <property type="match status" value="1"/>
</dbReference>
<name>A0A2R4MA81_9HYPH</name>
<dbReference type="FunFam" id="3.20.20.10:FF:000018">
    <property type="entry name" value="Pyridoxal phosphate homeostasis protein"/>
    <property type="match status" value="1"/>
</dbReference>
<dbReference type="NCBIfam" id="TIGR00044">
    <property type="entry name" value="YggS family pyridoxal phosphate-dependent enzyme"/>
    <property type="match status" value="1"/>
</dbReference>
<evidence type="ECO:0000256" key="2">
    <source>
        <dbReference type="HAMAP-Rule" id="MF_02087"/>
    </source>
</evidence>
<dbReference type="RefSeq" id="WP_117394717.1">
    <property type="nucleotide sequence ID" value="NZ_CP021330.1"/>
</dbReference>
<dbReference type="AlphaFoldDB" id="A0A2R4MA81"/>
<feature type="domain" description="Alanine racemase N-terminal" evidence="5">
    <location>
        <begin position="6"/>
        <end position="219"/>
    </location>
</feature>
<dbReference type="InterPro" id="IPR011078">
    <property type="entry name" value="PyrdxlP_homeostasis"/>
</dbReference>
<dbReference type="InterPro" id="IPR029066">
    <property type="entry name" value="PLP-binding_barrel"/>
</dbReference>
<dbReference type="KEGG" id="mmyr:MXMO3_00306"/>
<dbReference type="CDD" id="cd00635">
    <property type="entry name" value="PLPDE_III_YBL036c_like"/>
    <property type="match status" value="1"/>
</dbReference>
<dbReference type="PANTHER" id="PTHR10146:SF14">
    <property type="entry name" value="PYRIDOXAL PHOSPHATE HOMEOSTASIS PROTEIN"/>
    <property type="match status" value="1"/>
</dbReference>
<dbReference type="PANTHER" id="PTHR10146">
    <property type="entry name" value="PROLINE SYNTHETASE CO-TRANSCRIBED BACTERIAL HOMOLOG PROTEIN"/>
    <property type="match status" value="1"/>
</dbReference>
<dbReference type="Pfam" id="PF01168">
    <property type="entry name" value="Ala_racemase_N"/>
    <property type="match status" value="1"/>
</dbReference>
<evidence type="ECO:0000259" key="5">
    <source>
        <dbReference type="Pfam" id="PF01168"/>
    </source>
</evidence>
<evidence type="ECO:0000313" key="6">
    <source>
        <dbReference type="EMBL" id="AVX02854.1"/>
    </source>
</evidence>
<dbReference type="Proteomes" id="UP000258927">
    <property type="component" value="Chromosome"/>
</dbReference>
<evidence type="ECO:0000256" key="4">
    <source>
        <dbReference type="RuleBase" id="RU004514"/>
    </source>
</evidence>
<dbReference type="InterPro" id="IPR001608">
    <property type="entry name" value="Ala_racemase_N"/>
</dbReference>
<dbReference type="PIRSF" id="PIRSF004848">
    <property type="entry name" value="YBL036c_PLPDEIII"/>
    <property type="match status" value="1"/>
</dbReference>
<reference evidence="6 7" key="1">
    <citation type="submission" date="2017-05" db="EMBL/GenBank/DDBJ databases">
        <title>Genome Analysis of Maritalea myrionectae HL2708#5.</title>
        <authorList>
            <consortium name="Cotde Inc.-PKNU"/>
            <person name="Jang D."/>
            <person name="Oh H.-M."/>
        </authorList>
    </citation>
    <scope>NUCLEOTIDE SEQUENCE [LARGE SCALE GENOMIC DNA]</scope>
    <source>
        <strain evidence="6 7">HL2708#5</strain>
    </source>
</reference>
<comment type="cofactor">
    <cofactor evidence="3">
        <name>pyridoxal 5'-phosphate</name>
        <dbReference type="ChEBI" id="CHEBI:597326"/>
    </cofactor>
</comment>
<dbReference type="STRING" id="1122213.GCA_000423365_03018"/>
<proteinExistence type="inferred from homology"/>
<evidence type="ECO:0000256" key="1">
    <source>
        <dbReference type="ARBA" id="ARBA00022898"/>
    </source>
</evidence>
<keyword evidence="7" id="KW-1185">Reference proteome</keyword>
<dbReference type="Gene3D" id="3.20.20.10">
    <property type="entry name" value="Alanine racemase"/>
    <property type="match status" value="1"/>
</dbReference>
<dbReference type="EMBL" id="CP021330">
    <property type="protein sequence ID" value="AVX02854.1"/>
    <property type="molecule type" value="Genomic_DNA"/>
</dbReference>
<comment type="function">
    <text evidence="2">Pyridoxal 5'-phosphate (PLP)-binding protein, which is involved in PLP homeostasis.</text>
</comment>
<accession>A0A2R4MA81</accession>
<evidence type="ECO:0000256" key="3">
    <source>
        <dbReference type="PIRSR" id="PIRSR004848-1"/>
    </source>
</evidence>